<evidence type="ECO:0000313" key="1">
    <source>
        <dbReference type="EMBL" id="MCS3920451.1"/>
    </source>
</evidence>
<name>A0ABT2ERA6_9BACT</name>
<dbReference type="EMBL" id="JANUCP010000005">
    <property type="protein sequence ID" value="MCS3920451.1"/>
    <property type="molecule type" value="Genomic_DNA"/>
</dbReference>
<dbReference type="Proteomes" id="UP001204798">
    <property type="component" value="Unassembled WGS sequence"/>
</dbReference>
<organism evidence="1 2">
    <name type="scientific">Candidatus Fervidibacter sacchari</name>
    <dbReference type="NCBI Taxonomy" id="1448929"/>
    <lineage>
        <taxon>Bacteria</taxon>
        <taxon>Candidatus Fervidibacterota</taxon>
        <taxon>Candidatus Fervidibacter</taxon>
    </lineage>
</organism>
<proteinExistence type="predicted"/>
<dbReference type="Gene3D" id="2.60.120.200">
    <property type="match status" value="1"/>
</dbReference>
<reference evidence="1 2" key="1">
    <citation type="submission" date="2022-08" db="EMBL/GenBank/DDBJ databases">
        <title>Bacterial and archaeal communities from various locations to study Microbial Dark Matter (Phase II).</title>
        <authorList>
            <person name="Stepanauskas R."/>
        </authorList>
    </citation>
    <scope>NUCLEOTIDE SEQUENCE [LARGE SCALE GENOMIC DNA]</scope>
    <source>
        <strain evidence="1 2">PD1</strain>
    </source>
</reference>
<dbReference type="RefSeq" id="WP_259099671.1">
    <property type="nucleotide sequence ID" value="NZ_CP130454.1"/>
</dbReference>
<evidence type="ECO:0008006" key="3">
    <source>
        <dbReference type="Google" id="ProtNLM"/>
    </source>
</evidence>
<comment type="caution">
    <text evidence="1">The sequence shown here is derived from an EMBL/GenBank/DDBJ whole genome shotgun (WGS) entry which is preliminary data.</text>
</comment>
<keyword evidence="2" id="KW-1185">Reference proteome</keyword>
<evidence type="ECO:0000313" key="2">
    <source>
        <dbReference type="Proteomes" id="UP001204798"/>
    </source>
</evidence>
<accession>A0ABT2ERA6</accession>
<gene>
    <name evidence="1" type="ORF">M2350_002880</name>
</gene>
<sequence length="340" mass="38385">MLRFLCRMSLPTILLVATLALFTVKTGQPQLPRLPQGYGLSSRYPGDIGIENDPTVLFAENFERGTLEEIAKKWGNISNKDGKVMSFSNDVPPESSGKRSLQMTATLGENTGGHLYTRFRGVDVAFARFYVKFADDCGYIHHFVTIGGYNPPTPWPQGRAGERPCGDERVTVGIEPYGDYGRFPPPGIWNFYCYWHEMKISADGKYWGNGLRPSKPQLVPQGKWQCVEVMLKLNSEPNKPDGELALWLDGKLVAHFVKGAMRSQWTGMGFSLVDEGGEPFEGFRWRTSKDLKVNFFWLLLYVTEHAAHQNKVTNPNPITRVWFDDIVVATQYIGPIKPLR</sequence>
<protein>
    <recommendedName>
        <fullName evidence="3">GH16 domain-containing protein</fullName>
    </recommendedName>
</protein>